<protein>
    <submittedName>
        <fullName evidence="8">Major facilitator superfamily protein</fullName>
    </submittedName>
</protein>
<proteinExistence type="predicted"/>
<feature type="transmembrane region" description="Helical" evidence="7">
    <location>
        <begin position="293"/>
        <end position="311"/>
    </location>
</feature>
<dbReference type="Pfam" id="PF07690">
    <property type="entry name" value="MFS_1"/>
    <property type="match status" value="1"/>
</dbReference>
<keyword evidence="6 7" id="KW-0472">Membrane</keyword>
<dbReference type="PANTHER" id="PTHR23517:SF2">
    <property type="entry name" value="MULTIDRUG RESISTANCE PROTEIN MDTH"/>
    <property type="match status" value="1"/>
</dbReference>
<dbReference type="InterPro" id="IPR050171">
    <property type="entry name" value="MFS_Transporters"/>
</dbReference>
<sequence length="341" mass="36697">MSVPAGHLADRLNIRNWVAGSQIIQGIAAASFIFIHSYAAFLSLTILVEVIGTGTGTLRMTLITRVSGTGEERVRFRAYLRAVTNLGIGAGAAFAGIALAIDTRTAYATLVVINGLTFILAALIFLKLPVMPNVAAQETESASKGPRFIALRDKRYVAATLLNGIYSMHFIIQGVGIPLWIINHTHAPRWTVSVVLLINTIACVLFSVRASKGTGDIQRAARIYFRAGLFVAAGCVIYSFAQGVSPFLASSLLILGMLFHVTGELLGSGAGWGLGFGMARDELQGQYQGVWQLGWGAGNVIGPALITYLVMDLQTRGWFILAGLFLVTTYLFIPLVRTYKK</sequence>
<accession>A0A1J5Q8D1</accession>
<keyword evidence="4 7" id="KW-0812">Transmembrane</keyword>
<comment type="caution">
    <text evidence="8">The sequence shown here is derived from an EMBL/GenBank/DDBJ whole genome shotgun (WGS) entry which is preliminary data.</text>
</comment>
<evidence type="ECO:0000313" key="8">
    <source>
        <dbReference type="EMBL" id="OIQ72205.1"/>
    </source>
</evidence>
<dbReference type="AlphaFoldDB" id="A0A1J5Q8D1"/>
<keyword evidence="5 7" id="KW-1133">Transmembrane helix</keyword>
<feature type="transmembrane region" description="Helical" evidence="7">
    <location>
        <begin position="317"/>
        <end position="336"/>
    </location>
</feature>
<dbReference type="GO" id="GO:0022857">
    <property type="term" value="F:transmembrane transporter activity"/>
    <property type="evidence" value="ECO:0007669"/>
    <property type="project" value="InterPro"/>
</dbReference>
<feature type="transmembrane region" description="Helical" evidence="7">
    <location>
        <begin position="79"/>
        <end position="101"/>
    </location>
</feature>
<feature type="transmembrane region" description="Helical" evidence="7">
    <location>
        <begin position="223"/>
        <end position="241"/>
    </location>
</feature>
<dbReference type="PANTHER" id="PTHR23517">
    <property type="entry name" value="RESISTANCE PROTEIN MDTM, PUTATIVE-RELATED-RELATED"/>
    <property type="match status" value="1"/>
</dbReference>
<feature type="transmembrane region" description="Helical" evidence="7">
    <location>
        <begin position="187"/>
        <end position="211"/>
    </location>
</feature>
<evidence type="ECO:0000256" key="1">
    <source>
        <dbReference type="ARBA" id="ARBA00004651"/>
    </source>
</evidence>
<gene>
    <name evidence="8" type="ORF">GALL_461720</name>
</gene>
<dbReference type="Gene3D" id="1.20.1250.20">
    <property type="entry name" value="MFS general substrate transporter like domains"/>
    <property type="match status" value="1"/>
</dbReference>
<keyword evidence="3" id="KW-1003">Cell membrane</keyword>
<comment type="subcellular location">
    <subcellularLocation>
        <location evidence="1">Cell membrane</location>
        <topology evidence="1">Multi-pass membrane protein</topology>
    </subcellularLocation>
</comment>
<organism evidence="8">
    <name type="scientific">mine drainage metagenome</name>
    <dbReference type="NCBI Taxonomy" id="410659"/>
    <lineage>
        <taxon>unclassified sequences</taxon>
        <taxon>metagenomes</taxon>
        <taxon>ecological metagenomes</taxon>
    </lineage>
</organism>
<evidence type="ECO:0000256" key="4">
    <source>
        <dbReference type="ARBA" id="ARBA00022692"/>
    </source>
</evidence>
<dbReference type="InterPro" id="IPR011701">
    <property type="entry name" value="MFS"/>
</dbReference>
<feature type="transmembrane region" description="Helical" evidence="7">
    <location>
        <begin position="38"/>
        <end position="58"/>
    </location>
</feature>
<evidence type="ECO:0000256" key="5">
    <source>
        <dbReference type="ARBA" id="ARBA00022989"/>
    </source>
</evidence>
<feature type="transmembrane region" description="Helical" evidence="7">
    <location>
        <begin position="156"/>
        <end position="181"/>
    </location>
</feature>
<evidence type="ECO:0000256" key="3">
    <source>
        <dbReference type="ARBA" id="ARBA00022475"/>
    </source>
</evidence>
<keyword evidence="2" id="KW-0813">Transport</keyword>
<name>A0A1J5Q8D1_9ZZZZ</name>
<reference evidence="8" key="1">
    <citation type="submission" date="2016-10" db="EMBL/GenBank/DDBJ databases">
        <title>Sequence of Gallionella enrichment culture.</title>
        <authorList>
            <person name="Poehlein A."/>
            <person name="Muehling M."/>
            <person name="Daniel R."/>
        </authorList>
    </citation>
    <scope>NUCLEOTIDE SEQUENCE</scope>
</reference>
<dbReference type="GO" id="GO:0005886">
    <property type="term" value="C:plasma membrane"/>
    <property type="evidence" value="ECO:0007669"/>
    <property type="project" value="UniProtKB-SubCell"/>
</dbReference>
<evidence type="ECO:0000256" key="7">
    <source>
        <dbReference type="SAM" id="Phobius"/>
    </source>
</evidence>
<evidence type="ECO:0000256" key="2">
    <source>
        <dbReference type="ARBA" id="ARBA00022448"/>
    </source>
</evidence>
<dbReference type="InterPro" id="IPR036259">
    <property type="entry name" value="MFS_trans_sf"/>
</dbReference>
<dbReference type="SUPFAM" id="SSF103473">
    <property type="entry name" value="MFS general substrate transporter"/>
    <property type="match status" value="1"/>
</dbReference>
<feature type="transmembrane region" description="Helical" evidence="7">
    <location>
        <begin position="247"/>
        <end position="272"/>
    </location>
</feature>
<evidence type="ECO:0000256" key="6">
    <source>
        <dbReference type="ARBA" id="ARBA00023136"/>
    </source>
</evidence>
<dbReference type="EMBL" id="MLJW01003372">
    <property type="protein sequence ID" value="OIQ72205.1"/>
    <property type="molecule type" value="Genomic_DNA"/>
</dbReference>
<feature type="transmembrane region" description="Helical" evidence="7">
    <location>
        <begin position="107"/>
        <end position="126"/>
    </location>
</feature>